<evidence type="ECO:0000256" key="1">
    <source>
        <dbReference type="ARBA" id="ARBA00004604"/>
    </source>
</evidence>
<feature type="region of interest" description="Disordered" evidence="8">
    <location>
        <begin position="170"/>
        <end position="236"/>
    </location>
</feature>
<dbReference type="GO" id="GO:0005730">
    <property type="term" value="C:nucleolus"/>
    <property type="evidence" value="ECO:0007669"/>
    <property type="project" value="UniProtKB-SubCell"/>
</dbReference>
<reference evidence="9" key="1">
    <citation type="submission" date="2023-10" db="EMBL/GenBank/DDBJ databases">
        <authorList>
            <person name="Noh H."/>
        </authorList>
    </citation>
    <scope>NUCLEOTIDE SEQUENCE</scope>
    <source>
        <strain evidence="9">DUCC4014</strain>
    </source>
</reference>
<feature type="compositionally biased region" description="Acidic residues" evidence="8">
    <location>
        <begin position="249"/>
        <end position="265"/>
    </location>
</feature>
<evidence type="ECO:0000256" key="6">
    <source>
        <dbReference type="ARBA" id="ARBA00023054"/>
    </source>
</evidence>
<feature type="region of interest" description="Disordered" evidence="8">
    <location>
        <begin position="1"/>
        <end position="54"/>
    </location>
</feature>
<dbReference type="RefSeq" id="XP_062622887.1">
    <property type="nucleotide sequence ID" value="XM_062766903.1"/>
</dbReference>
<dbReference type="EMBL" id="CP086714">
    <property type="protein sequence ID" value="WOO76855.1"/>
    <property type="molecule type" value="Genomic_DNA"/>
</dbReference>
<evidence type="ECO:0000256" key="3">
    <source>
        <dbReference type="ARBA" id="ARBA00018689"/>
    </source>
</evidence>
<dbReference type="PANTHER" id="PTHR33911:SF1">
    <property type="entry name" value="RRNA-PROCESSING PROTEIN EFG1"/>
    <property type="match status" value="1"/>
</dbReference>
<evidence type="ECO:0000313" key="10">
    <source>
        <dbReference type="Proteomes" id="UP000827549"/>
    </source>
</evidence>
<evidence type="ECO:0000256" key="5">
    <source>
        <dbReference type="ARBA" id="ARBA00022552"/>
    </source>
</evidence>
<dbReference type="PANTHER" id="PTHR33911">
    <property type="entry name" value="RRNA-PROCESSING PROTEIN EFG1"/>
    <property type="match status" value="1"/>
</dbReference>
<dbReference type="Pfam" id="PF10153">
    <property type="entry name" value="Efg1"/>
    <property type="match status" value="1"/>
</dbReference>
<protein>
    <recommendedName>
        <fullName evidence="3">rRNA-processing protein EFG1</fullName>
    </recommendedName>
    <alternativeName>
        <fullName evidence="4">rRNA-processing protein efg1</fullName>
    </alternativeName>
</protein>
<comment type="subcellular location">
    <subcellularLocation>
        <location evidence="1">Nucleus</location>
        <location evidence="1">Nucleolus</location>
    </subcellularLocation>
</comment>
<comment type="similarity">
    <text evidence="2">Belongs to the EFG1 family.</text>
</comment>
<name>A0AAF0XZI3_9TREE</name>
<dbReference type="InterPro" id="IPR050786">
    <property type="entry name" value="EFG1_rRNA-proc"/>
</dbReference>
<evidence type="ECO:0000256" key="2">
    <source>
        <dbReference type="ARBA" id="ARBA00006916"/>
    </source>
</evidence>
<dbReference type="GO" id="GO:0000462">
    <property type="term" value="P:maturation of SSU-rRNA from tricistronic rRNA transcript (SSU-rRNA, 5.8S rRNA, LSU-rRNA)"/>
    <property type="evidence" value="ECO:0007669"/>
    <property type="project" value="TreeGrafter"/>
</dbReference>
<keyword evidence="5" id="KW-0698">rRNA processing</keyword>
<evidence type="ECO:0000256" key="7">
    <source>
        <dbReference type="ARBA" id="ARBA00023242"/>
    </source>
</evidence>
<evidence type="ECO:0000256" key="8">
    <source>
        <dbReference type="SAM" id="MobiDB-lite"/>
    </source>
</evidence>
<accession>A0AAF0XZI3</accession>
<proteinExistence type="inferred from homology"/>
<dbReference type="GO" id="GO:0030688">
    <property type="term" value="C:preribosome, small subunit precursor"/>
    <property type="evidence" value="ECO:0007669"/>
    <property type="project" value="TreeGrafter"/>
</dbReference>
<feature type="region of interest" description="Disordered" evidence="8">
    <location>
        <begin position="246"/>
        <end position="265"/>
    </location>
</feature>
<keyword evidence="10" id="KW-1185">Reference proteome</keyword>
<sequence>MPAERHQRPKRHSSGGGNDRAGSSSKTASGHKKPLPLEKRSADGIPGLSKLKGSIRQTKRLLAKDNLEPSLRVQTQRRLAALEADLATAQKRDVERKNGAKYHAVKFFERQKLTRVIKRAQRKLGGEKKLSGKKLAKAEAELADARVMLNYVLHFPNTQKYISLFPSDAKDKAKDGGDDDDDEGFKLPPLLSQSADGLDESARKRREMLLETQRLMGEGKLSATPEEEGAGAARRDVDIAPKAVVAAAAEEEKEASDAEDDFFEG</sequence>
<evidence type="ECO:0000313" key="9">
    <source>
        <dbReference type="EMBL" id="WOO76855.1"/>
    </source>
</evidence>
<dbReference type="InterPro" id="IPR019310">
    <property type="entry name" value="Efg1"/>
</dbReference>
<evidence type="ECO:0000256" key="4">
    <source>
        <dbReference type="ARBA" id="ARBA00019827"/>
    </source>
</evidence>
<dbReference type="GeneID" id="87803728"/>
<keyword evidence="6" id="KW-0175">Coiled coil</keyword>
<dbReference type="Proteomes" id="UP000827549">
    <property type="component" value="Chromosome 1"/>
</dbReference>
<dbReference type="AlphaFoldDB" id="A0AAF0XZI3"/>
<organism evidence="9 10">
    <name type="scientific">Vanrija pseudolonga</name>
    <dbReference type="NCBI Taxonomy" id="143232"/>
    <lineage>
        <taxon>Eukaryota</taxon>
        <taxon>Fungi</taxon>
        <taxon>Dikarya</taxon>
        <taxon>Basidiomycota</taxon>
        <taxon>Agaricomycotina</taxon>
        <taxon>Tremellomycetes</taxon>
        <taxon>Trichosporonales</taxon>
        <taxon>Trichosporonaceae</taxon>
        <taxon>Vanrija</taxon>
    </lineage>
</organism>
<keyword evidence="7" id="KW-0539">Nucleus</keyword>
<gene>
    <name evidence="9" type="primary">EFG1</name>
    <name evidence="9" type="ORF">LOC62_01G000470</name>
</gene>